<dbReference type="GO" id="GO:0005856">
    <property type="term" value="C:cytoskeleton"/>
    <property type="evidence" value="ECO:0007669"/>
    <property type="project" value="TreeGrafter"/>
</dbReference>
<dbReference type="KEGG" id="scad:DN051_04505"/>
<dbReference type="PANTHER" id="PTHR10672:SF3">
    <property type="entry name" value="PROTEIN HU-LI TAI SHAO"/>
    <property type="match status" value="1"/>
</dbReference>
<dbReference type="Gene3D" id="3.40.225.10">
    <property type="entry name" value="Class II aldolase/adducin N-terminal domain"/>
    <property type="match status" value="1"/>
</dbReference>
<sequence>MTRRQVWLTPPVFGDPAEERRYRKTHLTAALRIFGSLGYDEGIAGHLSVRDPERPDHFWVNPFGVAFGKVRLDDLILVSPDGDVIEGDRPVNHSGWVLHNAILRARPDVISVVHAHSAHGKAWSALGRLLDPLTQDACVFHRDHALIKFNGLLRTPAQGQEVAGGLGSCKAAILQNHGLLTVGAGIDEAAWWFVAMDRACHVQLMAEAAGEVSRVPEDLAESAGAGPVTDRSRLYGWASFQPMVEAVLEDAPEMLLPRPRKG</sequence>
<dbReference type="EMBL" id="CP030073">
    <property type="protein sequence ID" value="AWW35999.1"/>
    <property type="molecule type" value="Genomic_DNA"/>
</dbReference>
<evidence type="ECO:0000259" key="2">
    <source>
        <dbReference type="SMART" id="SM01007"/>
    </source>
</evidence>
<dbReference type="PANTHER" id="PTHR10672">
    <property type="entry name" value="ADDUCIN"/>
    <property type="match status" value="1"/>
</dbReference>
<dbReference type="FunFam" id="3.40.225.10:FF:000009">
    <property type="entry name" value="Class II aldolase/adducin N-terminal"/>
    <property type="match status" value="1"/>
</dbReference>
<keyword evidence="4" id="KW-1185">Reference proteome</keyword>
<reference evidence="3 4" key="1">
    <citation type="journal article" date="2019" name="Int. J. Syst. Evol. Microbiol.">
        <title>Streptomyces cadmiisoli sp. nov., a novel actinomycete isolated from cadmium-contaminated soil.</title>
        <authorList>
            <person name="Li K."/>
            <person name="Tang X."/>
            <person name="Zhao J."/>
            <person name="Guo Y."/>
            <person name="Tang Y."/>
            <person name="Gao J."/>
        </authorList>
    </citation>
    <scope>NUCLEOTIDE SEQUENCE [LARGE SCALE GENOMIC DNA]</scope>
    <source>
        <strain evidence="3 4">ZFG47</strain>
    </source>
</reference>
<feature type="domain" description="Class II aldolase/adducin N-terminal" evidence="2">
    <location>
        <begin position="25"/>
        <end position="204"/>
    </location>
</feature>
<dbReference type="InterPro" id="IPR051017">
    <property type="entry name" value="Aldolase-II_Adducin_sf"/>
</dbReference>
<dbReference type="InterPro" id="IPR036409">
    <property type="entry name" value="Aldolase_II/adducin_N_sf"/>
</dbReference>
<proteinExistence type="inferred from homology"/>
<dbReference type="InterPro" id="IPR001303">
    <property type="entry name" value="Aldolase_II/adducin_N"/>
</dbReference>
<organism evidence="3 4">
    <name type="scientific">Streptomyces cadmiisoli</name>
    <dbReference type="NCBI Taxonomy" id="2184053"/>
    <lineage>
        <taxon>Bacteria</taxon>
        <taxon>Bacillati</taxon>
        <taxon>Actinomycetota</taxon>
        <taxon>Actinomycetes</taxon>
        <taxon>Kitasatosporales</taxon>
        <taxon>Streptomycetaceae</taxon>
        <taxon>Streptomyces</taxon>
        <taxon>Streptomyces aurantiacus group</taxon>
    </lineage>
</organism>
<evidence type="ECO:0000313" key="4">
    <source>
        <dbReference type="Proteomes" id="UP000249616"/>
    </source>
</evidence>
<protein>
    <submittedName>
        <fullName evidence="3">Class II aldolase/adducin family protein</fullName>
    </submittedName>
</protein>
<accession>A0A2Z4ITI4</accession>
<name>A0A2Z4ITI4_9ACTN</name>
<dbReference type="GeneID" id="32595108"/>
<dbReference type="NCBIfam" id="NF004855">
    <property type="entry name" value="PRK06208.1"/>
    <property type="match status" value="1"/>
</dbReference>
<dbReference type="SUPFAM" id="SSF53639">
    <property type="entry name" value="AraD/HMP-PK domain-like"/>
    <property type="match status" value="1"/>
</dbReference>
<comment type="similarity">
    <text evidence="1">Belongs to the aldolase class II family.</text>
</comment>
<dbReference type="SMART" id="SM01007">
    <property type="entry name" value="Aldolase_II"/>
    <property type="match status" value="1"/>
</dbReference>
<dbReference type="RefSeq" id="WP_053756268.1">
    <property type="nucleotide sequence ID" value="NZ_CP030073.1"/>
</dbReference>
<gene>
    <name evidence="3" type="ORF">DN051_04505</name>
</gene>
<dbReference type="Pfam" id="PF00596">
    <property type="entry name" value="Aldolase_II"/>
    <property type="match status" value="1"/>
</dbReference>
<evidence type="ECO:0000256" key="1">
    <source>
        <dbReference type="ARBA" id="ARBA00037961"/>
    </source>
</evidence>
<dbReference type="Proteomes" id="UP000249616">
    <property type="component" value="Chromosome"/>
</dbReference>
<evidence type="ECO:0000313" key="3">
    <source>
        <dbReference type="EMBL" id="AWW35999.1"/>
    </source>
</evidence>
<dbReference type="AlphaFoldDB" id="A0A2Z4ITI4"/>
<dbReference type="GO" id="GO:0051015">
    <property type="term" value="F:actin filament binding"/>
    <property type="evidence" value="ECO:0007669"/>
    <property type="project" value="TreeGrafter"/>
</dbReference>